<dbReference type="GO" id="GO:0030170">
    <property type="term" value="F:pyridoxal phosphate binding"/>
    <property type="evidence" value="ECO:0007669"/>
    <property type="project" value="InterPro"/>
</dbReference>
<dbReference type="AlphaFoldDB" id="A0A848LKN3"/>
<dbReference type="InterPro" id="IPR006235">
    <property type="entry name" value="OAc-hSer/O-AcSer_sulfhydrylase"/>
</dbReference>
<protein>
    <recommendedName>
        <fullName evidence="6">O-succinylhomoserine sulfhydrylase</fullName>
    </recommendedName>
</protein>
<dbReference type="PANTHER" id="PTHR43797:SF2">
    <property type="entry name" value="HOMOCYSTEINE_CYSTEINE SYNTHASE"/>
    <property type="match status" value="1"/>
</dbReference>
<evidence type="ECO:0000256" key="5">
    <source>
        <dbReference type="ARBA" id="ARBA00060995"/>
    </source>
</evidence>
<evidence type="ECO:0000256" key="6">
    <source>
        <dbReference type="ARBA" id="ARBA00071157"/>
    </source>
</evidence>
<keyword evidence="10" id="KW-1185">Reference proteome</keyword>
<evidence type="ECO:0000256" key="8">
    <source>
        <dbReference type="RuleBase" id="RU362118"/>
    </source>
</evidence>
<dbReference type="EMBL" id="JABBJJ010000132">
    <property type="protein sequence ID" value="NMO18335.1"/>
    <property type="molecule type" value="Genomic_DNA"/>
</dbReference>
<evidence type="ECO:0000256" key="1">
    <source>
        <dbReference type="ARBA" id="ARBA00001933"/>
    </source>
</evidence>
<dbReference type="SUPFAM" id="SSF53383">
    <property type="entry name" value="PLP-dependent transferases"/>
    <property type="match status" value="1"/>
</dbReference>
<dbReference type="Proteomes" id="UP000518300">
    <property type="component" value="Unassembled WGS sequence"/>
</dbReference>
<dbReference type="GO" id="GO:0004124">
    <property type="term" value="F:cysteine synthase activity"/>
    <property type="evidence" value="ECO:0007669"/>
    <property type="project" value="TreeGrafter"/>
</dbReference>
<dbReference type="PANTHER" id="PTHR43797">
    <property type="entry name" value="HOMOCYSTEINE/CYSTEINE SYNTHASE"/>
    <property type="match status" value="1"/>
</dbReference>
<comment type="subunit">
    <text evidence="2">Homotetramer.</text>
</comment>
<evidence type="ECO:0000256" key="3">
    <source>
        <dbReference type="ARBA" id="ARBA00022679"/>
    </source>
</evidence>
<dbReference type="GO" id="GO:0071269">
    <property type="term" value="P:L-homocysteine biosynthetic process"/>
    <property type="evidence" value="ECO:0007669"/>
    <property type="project" value="TreeGrafter"/>
</dbReference>
<sequence>MSTPSDRPLHFDTLALHAGYAPDPTTGSRAVPIYQTTSYKFRDADHAAALFGLKEFGNIYTRIMNPTTDVFEKRIAALEGGVGALAVASGQAAETLTLLTIAKAGDEIVSGSSLYGGTYNLFKVTLPRLGIHTRFVDANRPESFREAIGPKTKAIYLEALGNPRLDIPDFEAIAAIAREAGLPLVVDNTALSPALFQPLRHGASIVVHSATKYIGGHGTSVGGVIVDGGTFSWTNGKFPEFTHPNPSYHGLRLAEAFGPAAFILKARLEGLRDLGPALSPFNAHAFILGLETLRLRVERHSANALAVARWLRHHPKVAWVRYPGLEDDPSYTNAKRYLRGGAGGLVTFGVKGGLESGRRLINAVKLWSLLANIGDTRSLIIHPASTTHEQLSPEERLATGVTEDLVRLSVGLEHVDDIVADLDQALATA</sequence>
<evidence type="ECO:0000313" key="9">
    <source>
        <dbReference type="EMBL" id="NMO18335.1"/>
    </source>
</evidence>
<comment type="similarity">
    <text evidence="5">Belongs to the trans-sulfuration enzymes family. MetZ subfamily.</text>
</comment>
<comment type="caution">
    <text evidence="9">The sequence shown here is derived from an EMBL/GenBank/DDBJ whole genome shotgun (WGS) entry which is preliminary data.</text>
</comment>
<comment type="cofactor">
    <cofactor evidence="1 8">
        <name>pyridoxal 5'-phosphate</name>
        <dbReference type="ChEBI" id="CHEBI:597326"/>
    </cofactor>
</comment>
<dbReference type="PIRSF" id="PIRSF001434">
    <property type="entry name" value="CGS"/>
    <property type="match status" value="1"/>
</dbReference>
<dbReference type="InterPro" id="IPR015424">
    <property type="entry name" value="PyrdxlP-dep_Trfase"/>
</dbReference>
<gene>
    <name evidence="9" type="ORF">HG543_26255</name>
</gene>
<dbReference type="FunFam" id="3.90.1150.10:FF:000033">
    <property type="entry name" value="Cystathionine gamma-synthase"/>
    <property type="match status" value="1"/>
</dbReference>
<proteinExistence type="inferred from homology"/>
<feature type="modified residue" description="N6-(pyridoxal phosphate)lysine" evidence="7">
    <location>
        <position position="212"/>
    </location>
</feature>
<dbReference type="GO" id="GO:0006535">
    <property type="term" value="P:cysteine biosynthetic process from serine"/>
    <property type="evidence" value="ECO:0007669"/>
    <property type="project" value="TreeGrafter"/>
</dbReference>
<dbReference type="GO" id="GO:0019346">
    <property type="term" value="P:transsulfuration"/>
    <property type="evidence" value="ECO:0007669"/>
    <property type="project" value="InterPro"/>
</dbReference>
<reference evidence="9 10" key="1">
    <citation type="submission" date="2020-04" db="EMBL/GenBank/DDBJ databases">
        <title>Draft genome of Pyxidicoccus fallax type strain.</title>
        <authorList>
            <person name="Whitworth D.E."/>
        </authorList>
    </citation>
    <scope>NUCLEOTIDE SEQUENCE [LARGE SCALE GENOMIC DNA]</scope>
    <source>
        <strain evidence="9 10">DSM 14698</strain>
    </source>
</reference>
<evidence type="ECO:0000256" key="4">
    <source>
        <dbReference type="ARBA" id="ARBA00022898"/>
    </source>
</evidence>
<dbReference type="FunFam" id="3.40.640.10:FF:000035">
    <property type="entry name" value="O-succinylhomoserine sulfhydrylase"/>
    <property type="match status" value="1"/>
</dbReference>
<dbReference type="Gene3D" id="3.40.640.10">
    <property type="entry name" value="Type I PLP-dependent aspartate aminotransferase-like (Major domain)"/>
    <property type="match status" value="1"/>
</dbReference>
<dbReference type="InterPro" id="IPR015422">
    <property type="entry name" value="PyrdxlP-dep_Trfase_small"/>
</dbReference>
<keyword evidence="3 9" id="KW-0808">Transferase</keyword>
<dbReference type="Pfam" id="PF01053">
    <property type="entry name" value="Cys_Met_Meta_PP"/>
    <property type="match status" value="1"/>
</dbReference>
<dbReference type="GO" id="GO:0005737">
    <property type="term" value="C:cytoplasm"/>
    <property type="evidence" value="ECO:0007669"/>
    <property type="project" value="TreeGrafter"/>
</dbReference>
<dbReference type="CDD" id="cd00614">
    <property type="entry name" value="CGS_like"/>
    <property type="match status" value="1"/>
</dbReference>
<evidence type="ECO:0000313" key="10">
    <source>
        <dbReference type="Proteomes" id="UP000518300"/>
    </source>
</evidence>
<dbReference type="Gene3D" id="3.90.1150.10">
    <property type="entry name" value="Aspartate Aminotransferase, domain 1"/>
    <property type="match status" value="1"/>
</dbReference>
<dbReference type="RefSeq" id="WP_169347605.1">
    <property type="nucleotide sequence ID" value="NZ_JABBJJ010000132.1"/>
</dbReference>
<keyword evidence="4 7" id="KW-0663">Pyridoxal phosphate</keyword>
<dbReference type="NCBIfam" id="TIGR01326">
    <property type="entry name" value="OAH_OAS_sulfhy"/>
    <property type="match status" value="1"/>
</dbReference>
<evidence type="ECO:0000256" key="7">
    <source>
        <dbReference type="PIRSR" id="PIRSR001434-2"/>
    </source>
</evidence>
<organism evidence="9 10">
    <name type="scientific">Pyxidicoccus fallax</name>
    <dbReference type="NCBI Taxonomy" id="394095"/>
    <lineage>
        <taxon>Bacteria</taxon>
        <taxon>Pseudomonadati</taxon>
        <taxon>Myxococcota</taxon>
        <taxon>Myxococcia</taxon>
        <taxon>Myxococcales</taxon>
        <taxon>Cystobacterineae</taxon>
        <taxon>Myxococcaceae</taxon>
        <taxon>Pyxidicoccus</taxon>
    </lineage>
</organism>
<dbReference type="GO" id="GO:0003961">
    <property type="term" value="F:O-acetylhomoserine aminocarboxypropyltransferase activity"/>
    <property type="evidence" value="ECO:0007669"/>
    <property type="project" value="TreeGrafter"/>
</dbReference>
<evidence type="ECO:0000256" key="2">
    <source>
        <dbReference type="ARBA" id="ARBA00011881"/>
    </source>
</evidence>
<accession>A0A848LKN3</accession>
<name>A0A848LKN3_9BACT</name>
<dbReference type="InterPro" id="IPR015421">
    <property type="entry name" value="PyrdxlP-dep_Trfase_major"/>
</dbReference>
<dbReference type="InterPro" id="IPR000277">
    <property type="entry name" value="Cys/Met-Metab_PyrdxlP-dep_enz"/>
</dbReference>